<evidence type="ECO:0000256" key="1">
    <source>
        <dbReference type="ARBA" id="ARBA00010515"/>
    </source>
</evidence>
<dbReference type="EMBL" id="PYAS01000004">
    <property type="protein sequence ID" value="PSL30549.1"/>
    <property type="molecule type" value="Genomic_DNA"/>
</dbReference>
<dbReference type="InterPro" id="IPR049492">
    <property type="entry name" value="BD-FAE-like_dom"/>
</dbReference>
<dbReference type="Proteomes" id="UP000241964">
    <property type="component" value="Unassembled WGS sequence"/>
</dbReference>
<dbReference type="SUPFAM" id="SSF53474">
    <property type="entry name" value="alpha/beta-Hydrolases"/>
    <property type="match status" value="1"/>
</dbReference>
<comment type="similarity">
    <text evidence="1">Belongs to the 'GDXG' lipolytic enzyme family.</text>
</comment>
<gene>
    <name evidence="4" type="ORF">CLV60_104492</name>
</gene>
<protein>
    <submittedName>
        <fullName evidence="4">Acetyl esterase/lipase</fullName>
    </submittedName>
</protein>
<organism evidence="4 5">
    <name type="scientific">Dyadobacter jiangsuensis</name>
    <dbReference type="NCBI Taxonomy" id="1591085"/>
    <lineage>
        <taxon>Bacteria</taxon>
        <taxon>Pseudomonadati</taxon>
        <taxon>Bacteroidota</taxon>
        <taxon>Cytophagia</taxon>
        <taxon>Cytophagales</taxon>
        <taxon>Spirosomataceae</taxon>
        <taxon>Dyadobacter</taxon>
    </lineage>
</organism>
<evidence type="ECO:0000313" key="5">
    <source>
        <dbReference type="Proteomes" id="UP000241964"/>
    </source>
</evidence>
<evidence type="ECO:0000313" key="4">
    <source>
        <dbReference type="EMBL" id="PSL30549.1"/>
    </source>
</evidence>
<reference evidence="4 5" key="1">
    <citation type="submission" date="2018-03" db="EMBL/GenBank/DDBJ databases">
        <title>Genomic Encyclopedia of Archaeal and Bacterial Type Strains, Phase II (KMG-II): from individual species to whole genera.</title>
        <authorList>
            <person name="Goeker M."/>
        </authorList>
    </citation>
    <scope>NUCLEOTIDE SEQUENCE [LARGE SCALE GENOMIC DNA]</scope>
    <source>
        <strain evidence="4 5">DSM 29057</strain>
    </source>
</reference>
<evidence type="ECO:0000259" key="3">
    <source>
        <dbReference type="Pfam" id="PF20434"/>
    </source>
</evidence>
<keyword evidence="2" id="KW-0378">Hydrolase</keyword>
<dbReference type="AlphaFoldDB" id="A0A2P8G993"/>
<dbReference type="InterPro" id="IPR050300">
    <property type="entry name" value="GDXG_lipolytic_enzyme"/>
</dbReference>
<dbReference type="OrthoDB" id="9777975at2"/>
<feature type="domain" description="BD-FAE-like" evidence="3">
    <location>
        <begin position="53"/>
        <end position="154"/>
    </location>
</feature>
<dbReference type="Pfam" id="PF20434">
    <property type="entry name" value="BD-FAE"/>
    <property type="match status" value="1"/>
</dbReference>
<accession>A0A2P8G993</accession>
<evidence type="ECO:0000256" key="2">
    <source>
        <dbReference type="ARBA" id="ARBA00022801"/>
    </source>
</evidence>
<dbReference type="GO" id="GO:0004806">
    <property type="term" value="F:triacylglycerol lipase activity"/>
    <property type="evidence" value="ECO:0007669"/>
    <property type="project" value="TreeGrafter"/>
</dbReference>
<dbReference type="PANTHER" id="PTHR48081:SF30">
    <property type="entry name" value="ACETYL-HYDROLASE LIPR-RELATED"/>
    <property type="match status" value="1"/>
</dbReference>
<sequence length="279" mass="30655">MHIRLTFLFLLFGLGHLRAQTGQDTIPQAFVYKKMDTLSLTLRVFKPAGFDSGNRYPAIVFFFGGGWINGNIGQFQKQAIYLASRGMVTILADYRVQSRHHTTPFEAVADGKSAIRYVRSHADELGIDPDRIVAAGGSAGGHVAAATDLTKLDEPTENLSISSRPNALVLFNPVFNNGPGEYGYDRVGARFTEISPYHNIRKGAAPTLIMLGTKDKLVLVATAGAYKAKLAEVGSRGDLILYPEQPHGFFNRGEWFTRTLRDTDVFLKSLGYIQGEPTL</sequence>
<proteinExistence type="inferred from homology"/>
<keyword evidence="5" id="KW-1185">Reference proteome</keyword>
<dbReference type="InterPro" id="IPR029058">
    <property type="entry name" value="AB_hydrolase_fold"/>
</dbReference>
<dbReference type="RefSeq" id="WP_106595401.1">
    <property type="nucleotide sequence ID" value="NZ_PYAS01000004.1"/>
</dbReference>
<dbReference type="Gene3D" id="3.40.50.1820">
    <property type="entry name" value="alpha/beta hydrolase"/>
    <property type="match status" value="1"/>
</dbReference>
<name>A0A2P8G993_9BACT</name>
<dbReference type="PANTHER" id="PTHR48081">
    <property type="entry name" value="AB HYDROLASE SUPERFAMILY PROTEIN C4A8.06C"/>
    <property type="match status" value="1"/>
</dbReference>
<comment type="caution">
    <text evidence="4">The sequence shown here is derived from an EMBL/GenBank/DDBJ whole genome shotgun (WGS) entry which is preliminary data.</text>
</comment>